<feature type="chain" id="PRO_5015921507" description="Gliding motility-associated C-terminal domain-containing protein" evidence="1">
    <location>
        <begin position="24"/>
        <end position="938"/>
    </location>
</feature>
<gene>
    <name evidence="2" type="ORF">DN068_05045</name>
</gene>
<dbReference type="OrthoDB" id="1652165at2"/>
<dbReference type="Pfam" id="PF13585">
    <property type="entry name" value="CHU_C"/>
    <property type="match status" value="1"/>
</dbReference>
<feature type="signal peptide" evidence="1">
    <location>
        <begin position="1"/>
        <end position="23"/>
    </location>
</feature>
<keyword evidence="1" id="KW-0732">Signal</keyword>
<accession>A0A2W2AFI2</accession>
<evidence type="ECO:0000313" key="2">
    <source>
        <dbReference type="EMBL" id="PZF74061.1"/>
    </source>
</evidence>
<evidence type="ECO:0008006" key="4">
    <source>
        <dbReference type="Google" id="ProtNLM"/>
    </source>
</evidence>
<comment type="caution">
    <text evidence="2">The sequence shown here is derived from an EMBL/GenBank/DDBJ whole genome shotgun (WGS) entry which is preliminary data.</text>
</comment>
<dbReference type="EMBL" id="QKTW01000007">
    <property type="protein sequence ID" value="PZF74061.1"/>
    <property type="molecule type" value="Genomic_DNA"/>
</dbReference>
<dbReference type="InterPro" id="IPR026341">
    <property type="entry name" value="T9SS_type_B"/>
</dbReference>
<keyword evidence="3" id="KW-1185">Reference proteome</keyword>
<evidence type="ECO:0000256" key="1">
    <source>
        <dbReference type="SAM" id="SignalP"/>
    </source>
</evidence>
<dbReference type="Proteomes" id="UP000248745">
    <property type="component" value="Unassembled WGS sequence"/>
</dbReference>
<sequence length="938" mass="102371">MGMNYTKLLLLLFTLLTCQKALSQQGFASADEINSEGFFYYDTYKKAAPNRIVFATRTNISCGGILAGPVSHIIQGDTLLKTESQVYFLNPYTDILIIKNTDTSAVCSQVWTSIIDSDTYIRKEKACLSCSNTGPGFSSNMEAYKAKPYELILSAPKPYRLYGYSTMDIPNPQNCNSYTMFTAGLRSLFLQWFSSVGTMVSQPGYKNLNMRTQVPMFTPSVVFSNFFTQYYYSLGIESPGYGSPYPTDSIVWHPYTEQHIYRFNDYTNITSPEPTNAYAVRAQKNVPYTYNFGITDAEHDSTRLVAYRVYGSGRNWHPSLNTCDIYGVPSTTAEIKAGLRDSVSPITYLPGYSYNNPFGPGSNFSIDAVNGSFTFTAQDTGVYFVVFKLEEYRDGKLLGDVLVSRLAIVLDGAYHLVKIYPAEQLTGGYMGADSVIRLCPNDSCHFTVPVGGNGNSATQLYVTDNAGQTLPGSTVSYQYSGTDSARINIGWRAPANGSGSYNVLISAVDTNCTLNPNRISVFKNIRIQVPGNVGITGKDSILCKGQSTTLHAIGTGPYYWEALPGGDTAIACHTCDSITVAPSVSTSYVLYIPGANCVARDTFKLKVIPDYTVQLNSDSIFCLPIPTNYTLDAVANPPAGYYKYQWTGAQVSNPTIPNPVVRGTGASNTYYVTVTDSFKCFTHADSVTLRSYNLHPEVIPAQDTFCPGAKVQLNATGGQVYTWSPATGLSCVSCPDPVASPDTSIVYIVTITDTTSGCHFELASGLVHADFPDVDAGPDINATGGPFLLQGAAGGGAHVIWTPAEYLDFPDSISTIGRVPQSMTFMLTADNGHCRQTDSMHVFYTPCAEIHFPNAFTPNGDGVNDVFMFTNTEPLQVERMRIFDRWGQQVDLEYGAKATGWDGKYNGAPQPSGVYVYMIEIICNGVKIKKQGNVTLLR</sequence>
<dbReference type="NCBIfam" id="TIGR04131">
    <property type="entry name" value="Bac_Flav_CTERM"/>
    <property type="match status" value="1"/>
</dbReference>
<organism evidence="2 3">
    <name type="scientific">Taibaiella soli</name>
    <dbReference type="NCBI Taxonomy" id="1649169"/>
    <lineage>
        <taxon>Bacteria</taxon>
        <taxon>Pseudomonadati</taxon>
        <taxon>Bacteroidota</taxon>
        <taxon>Chitinophagia</taxon>
        <taxon>Chitinophagales</taxon>
        <taxon>Chitinophagaceae</taxon>
        <taxon>Taibaiella</taxon>
    </lineage>
</organism>
<protein>
    <recommendedName>
        <fullName evidence="4">Gliding motility-associated C-terminal domain-containing protein</fullName>
    </recommendedName>
</protein>
<reference evidence="2 3" key="1">
    <citation type="submission" date="2018-06" db="EMBL/GenBank/DDBJ databases">
        <title>Mucibacter soli gen. nov., sp. nov., a new member of the family Chitinophagaceae producing mucin.</title>
        <authorList>
            <person name="Kim M.-K."/>
            <person name="Park S."/>
            <person name="Kim T.-S."/>
            <person name="Joung Y."/>
            <person name="Han J.-H."/>
            <person name="Kim S.B."/>
        </authorList>
    </citation>
    <scope>NUCLEOTIDE SEQUENCE [LARGE SCALE GENOMIC DNA]</scope>
    <source>
        <strain evidence="2 3">R1-15</strain>
    </source>
</reference>
<name>A0A2W2AFI2_9BACT</name>
<dbReference type="AlphaFoldDB" id="A0A2W2AFI2"/>
<evidence type="ECO:0000313" key="3">
    <source>
        <dbReference type="Proteomes" id="UP000248745"/>
    </source>
</evidence>
<proteinExistence type="predicted"/>